<name>A0A7I4YJA4_HAECO</name>
<sequence length="228" mass="26110">MLIRALLRRISLLSSRTNCLPNFYRVSFFVLDVPLRRCSSQTKDQGAKSGQGNQSKFSDPQDKVKVRKAYILGGCLMFMWISLHGILLYRRRNEHRSLNEKLPPISWEEFVNKYLLSNKVKTIVFQPQFEVGNVYLHSPLEASMKKAMLDLIHIAPDKFSRPPDVRFYFEGDGPDVEKAILELQKATHGSATPLKAVEFELDQFPSYRELAFIIISTLFTVVAVAVVK</sequence>
<evidence type="ECO:0000256" key="1">
    <source>
        <dbReference type="SAM" id="Phobius"/>
    </source>
</evidence>
<dbReference type="WBParaSite" id="HCON_00103990-00001">
    <property type="protein sequence ID" value="HCON_00103990-00001"/>
    <property type="gene ID" value="HCON_00103990"/>
</dbReference>
<reference evidence="3" key="1">
    <citation type="submission" date="2020-12" db="UniProtKB">
        <authorList>
            <consortium name="WormBaseParasite"/>
        </authorList>
    </citation>
    <scope>IDENTIFICATION</scope>
    <source>
        <strain evidence="3">MHco3</strain>
    </source>
</reference>
<dbReference type="Proteomes" id="UP000025227">
    <property type="component" value="Unplaced"/>
</dbReference>
<accession>A0A7I4YJA4</accession>
<keyword evidence="1" id="KW-1133">Transmembrane helix</keyword>
<feature type="transmembrane region" description="Helical" evidence="1">
    <location>
        <begin position="210"/>
        <end position="227"/>
    </location>
</feature>
<proteinExistence type="predicted"/>
<keyword evidence="1" id="KW-0812">Transmembrane</keyword>
<protein>
    <submittedName>
        <fullName evidence="3">Calcium uniporter protein</fullName>
    </submittedName>
</protein>
<evidence type="ECO:0000313" key="3">
    <source>
        <dbReference type="WBParaSite" id="HCON_00103990-00001"/>
    </source>
</evidence>
<keyword evidence="2" id="KW-1185">Reference proteome</keyword>
<keyword evidence="1" id="KW-0472">Membrane</keyword>
<dbReference type="AlphaFoldDB" id="A0A7I4YJA4"/>
<dbReference type="OrthoDB" id="5866253at2759"/>
<organism evidence="2 3">
    <name type="scientific">Haemonchus contortus</name>
    <name type="common">Barber pole worm</name>
    <dbReference type="NCBI Taxonomy" id="6289"/>
    <lineage>
        <taxon>Eukaryota</taxon>
        <taxon>Metazoa</taxon>
        <taxon>Ecdysozoa</taxon>
        <taxon>Nematoda</taxon>
        <taxon>Chromadorea</taxon>
        <taxon>Rhabditida</taxon>
        <taxon>Rhabditina</taxon>
        <taxon>Rhabditomorpha</taxon>
        <taxon>Strongyloidea</taxon>
        <taxon>Trichostrongylidae</taxon>
        <taxon>Haemonchus</taxon>
    </lineage>
</organism>
<dbReference type="OMA" id="FIWISTH"/>
<evidence type="ECO:0000313" key="2">
    <source>
        <dbReference type="Proteomes" id="UP000025227"/>
    </source>
</evidence>
<feature type="transmembrane region" description="Helical" evidence="1">
    <location>
        <begin position="69"/>
        <end position="89"/>
    </location>
</feature>